<dbReference type="InterPro" id="IPR011576">
    <property type="entry name" value="Pyridox_Oxase_N"/>
</dbReference>
<proteinExistence type="predicted"/>
<comment type="caution">
    <text evidence="2">The sequence shown here is derived from an EMBL/GenBank/DDBJ whole genome shotgun (WGS) entry which is preliminary data.</text>
</comment>
<evidence type="ECO:0000259" key="1">
    <source>
        <dbReference type="Pfam" id="PF01243"/>
    </source>
</evidence>
<evidence type="ECO:0000313" key="3">
    <source>
        <dbReference type="Proteomes" id="UP000228767"/>
    </source>
</evidence>
<reference evidence="2 3" key="1">
    <citation type="submission" date="2017-09" db="EMBL/GenBank/DDBJ databases">
        <title>Depth-based differentiation of microbial function through sediment-hosted aquifers and enrichment of novel symbionts in the deep terrestrial subsurface.</title>
        <authorList>
            <person name="Probst A.J."/>
            <person name="Ladd B."/>
            <person name="Jarett J.K."/>
            <person name="Geller-Mcgrath D.E."/>
            <person name="Sieber C.M."/>
            <person name="Emerson J.B."/>
            <person name="Anantharaman K."/>
            <person name="Thomas B.C."/>
            <person name="Malmstrom R."/>
            <person name="Stieglmeier M."/>
            <person name="Klingl A."/>
            <person name="Woyke T."/>
            <person name="Ryan C.M."/>
            <person name="Banfield J.F."/>
        </authorList>
    </citation>
    <scope>NUCLEOTIDE SEQUENCE [LARGE SCALE GENOMIC DNA]</scope>
    <source>
        <strain evidence="2">CG10_big_fil_rev_8_21_14_0_10_51_16</strain>
    </source>
</reference>
<name>A0A2H0RDV3_9BACT</name>
<dbReference type="Gene3D" id="2.30.110.10">
    <property type="entry name" value="Electron Transport, Fmn-binding Protein, Chain A"/>
    <property type="match status" value="1"/>
</dbReference>
<dbReference type="Pfam" id="PF01243">
    <property type="entry name" value="PNPOx_N"/>
    <property type="match status" value="1"/>
</dbReference>
<dbReference type="Proteomes" id="UP000228767">
    <property type="component" value="Unassembled WGS sequence"/>
</dbReference>
<protein>
    <recommendedName>
        <fullName evidence="1">Pyridoxamine 5'-phosphate oxidase N-terminal domain-containing protein</fullName>
    </recommendedName>
</protein>
<feature type="domain" description="Pyridoxamine 5'-phosphate oxidase N-terminal" evidence="1">
    <location>
        <begin position="5"/>
        <end position="127"/>
    </location>
</feature>
<dbReference type="AlphaFoldDB" id="A0A2H0RDV3"/>
<dbReference type="InterPro" id="IPR012349">
    <property type="entry name" value="Split_barrel_FMN-bd"/>
</dbReference>
<dbReference type="EMBL" id="PCYI01000021">
    <property type="protein sequence ID" value="PIR44719.1"/>
    <property type="molecule type" value="Genomic_DNA"/>
</dbReference>
<organism evidence="2 3">
    <name type="scientific">Candidatus Vogelbacteria bacterium CG10_big_fil_rev_8_21_14_0_10_51_16</name>
    <dbReference type="NCBI Taxonomy" id="1975045"/>
    <lineage>
        <taxon>Bacteria</taxon>
        <taxon>Candidatus Vogeliibacteriota</taxon>
    </lineage>
</organism>
<accession>A0A2H0RDV3</accession>
<gene>
    <name evidence="2" type="ORF">COV10_03445</name>
</gene>
<sequence length="147" mass="16694">MSDIRQRILEVLTQAHVMSLATVDEDGPWATIVNFFHDDQLNLYWKSSTIVRHSLALARDPRASCSILAGNEVGKELAVQIAGTVTKLDGIRPDLALRYIARKKRNLPTLKQATKTLQGYSWYVLKPDLIDLIDEERFGFTKQKLEL</sequence>
<dbReference type="SUPFAM" id="SSF50475">
    <property type="entry name" value="FMN-binding split barrel"/>
    <property type="match status" value="1"/>
</dbReference>
<evidence type="ECO:0000313" key="2">
    <source>
        <dbReference type="EMBL" id="PIR44719.1"/>
    </source>
</evidence>